<accession>A0A0R2D4F8</accession>
<dbReference type="EMBL" id="AYYI01000026">
    <property type="protein sequence ID" value="KRM98791.1"/>
    <property type="molecule type" value="Genomic_DNA"/>
</dbReference>
<reference evidence="1 2" key="1">
    <citation type="journal article" date="2015" name="Genome Announc.">
        <title>Expanding the biotechnology potential of lactobacilli through comparative genomics of 213 strains and associated genera.</title>
        <authorList>
            <person name="Sun Z."/>
            <person name="Harris H.M."/>
            <person name="McCann A."/>
            <person name="Guo C."/>
            <person name="Argimon S."/>
            <person name="Zhang W."/>
            <person name="Yang X."/>
            <person name="Jeffery I.B."/>
            <person name="Cooney J.C."/>
            <person name="Kagawa T.F."/>
            <person name="Liu W."/>
            <person name="Song Y."/>
            <person name="Salvetti E."/>
            <person name="Wrobel A."/>
            <person name="Rasinkangas P."/>
            <person name="Parkhill J."/>
            <person name="Rea M.C."/>
            <person name="O'Sullivan O."/>
            <person name="Ritari J."/>
            <person name="Douillard F.P."/>
            <person name="Paul Ross R."/>
            <person name="Yang R."/>
            <person name="Briner A.E."/>
            <person name="Felis G.E."/>
            <person name="de Vos W.M."/>
            <person name="Barrangou R."/>
            <person name="Klaenhammer T.R."/>
            <person name="Caufield P.W."/>
            <person name="Cui Y."/>
            <person name="Zhang H."/>
            <person name="O'Toole P.W."/>
        </authorList>
    </citation>
    <scope>NUCLEOTIDE SEQUENCE [LARGE SCALE GENOMIC DNA]</scope>
    <source>
        <strain evidence="1 2">DSM 20253</strain>
    </source>
</reference>
<evidence type="ECO:0000313" key="1">
    <source>
        <dbReference type="EMBL" id="KRM98791.1"/>
    </source>
</evidence>
<sequence>MLPMNKYENLVNELYPEIIVLEPQNLYQNTDWWGTFKIKDNQAYIFIEPQQSEADKYQILKEEFYHVLTAVNILLERPNMDYYERLSIRKQELIARHLAYKDIVTIDDLFDCWKNDLNTEWEIAEHLDITSEFLHNAVKYLKSVYPTRFTIHTTDGKYLVKVNNTFNFYRLSPDQSAAI</sequence>
<keyword evidence="2" id="KW-1185">Reference proteome</keyword>
<dbReference type="Proteomes" id="UP000051638">
    <property type="component" value="Unassembled WGS sequence"/>
</dbReference>
<dbReference type="AlphaFoldDB" id="A0A0R2D4F8"/>
<evidence type="ECO:0008006" key="3">
    <source>
        <dbReference type="Google" id="ProtNLM"/>
    </source>
</evidence>
<dbReference type="STRING" id="1423796.FC24_GL001027"/>
<comment type="caution">
    <text evidence="1">The sequence shown here is derived from an EMBL/GenBank/DDBJ whole genome shotgun (WGS) entry which is preliminary data.</text>
</comment>
<dbReference type="PATRIC" id="fig|1423796.3.peg.1050"/>
<name>A0A0R2D4F8_9LACO</name>
<protein>
    <recommendedName>
        <fullName evidence="3">IrrE N-terminal-like domain-containing protein</fullName>
    </recommendedName>
</protein>
<gene>
    <name evidence="1" type="ORF">FC24_GL001027</name>
</gene>
<organism evidence="1 2">
    <name type="scientific">Loigolactobacillus rennini DSM 20253</name>
    <dbReference type="NCBI Taxonomy" id="1423796"/>
    <lineage>
        <taxon>Bacteria</taxon>
        <taxon>Bacillati</taxon>
        <taxon>Bacillota</taxon>
        <taxon>Bacilli</taxon>
        <taxon>Lactobacillales</taxon>
        <taxon>Lactobacillaceae</taxon>
        <taxon>Loigolactobacillus</taxon>
    </lineage>
</organism>
<proteinExistence type="predicted"/>
<evidence type="ECO:0000313" key="2">
    <source>
        <dbReference type="Proteomes" id="UP000051638"/>
    </source>
</evidence>